<feature type="compositionally biased region" description="Basic residues" evidence="9">
    <location>
        <begin position="133"/>
        <end position="142"/>
    </location>
</feature>
<accession>A0A6V7QTN3</accession>
<evidence type="ECO:0000256" key="5">
    <source>
        <dbReference type="ARBA" id="ARBA00022777"/>
    </source>
</evidence>
<keyword evidence="4" id="KW-0547">Nucleotide-binding</keyword>
<feature type="region of interest" description="Disordered" evidence="9">
    <location>
        <begin position="37"/>
        <end position="142"/>
    </location>
</feature>
<dbReference type="AlphaFoldDB" id="A0A6V7QTN3"/>
<feature type="region of interest" description="Disordered" evidence="9">
    <location>
        <begin position="406"/>
        <end position="427"/>
    </location>
</feature>
<comment type="catalytic activity">
    <reaction evidence="8">
        <text>L-seryl-[protein] + ATP = O-phospho-L-seryl-[protein] + ADP + H(+)</text>
        <dbReference type="Rhea" id="RHEA:17989"/>
        <dbReference type="Rhea" id="RHEA-COMP:9863"/>
        <dbReference type="Rhea" id="RHEA-COMP:11604"/>
        <dbReference type="ChEBI" id="CHEBI:15378"/>
        <dbReference type="ChEBI" id="CHEBI:29999"/>
        <dbReference type="ChEBI" id="CHEBI:30616"/>
        <dbReference type="ChEBI" id="CHEBI:83421"/>
        <dbReference type="ChEBI" id="CHEBI:456216"/>
        <dbReference type="EC" id="2.7.11.1"/>
    </reaction>
</comment>
<sequence length="427" mass="47031">MVKEICRHVLIGLDYLHRELSIIHTDLKPENILLVSSLDPSKDPRRSGTPPVIPNVKTDDQPPKTTVSTNGDLTRNQKKKIRRKAKRAAAATSVSGAATASQDADVSEDKGDSSVMNEDDGGSGGGEQSGAVRGHRRGSKGMRRTLVTEADLRCKLVDFGNACWTYKQFTSDIQTRQYRCPEVILGSKYSTSADMWSFACICFELATGDVLFDPHSGDNFDRDEVKDLNFLVRTGMISRQGNTGLPVCLVVSLVKSVILVYTFGANDHLALMMELLGMMPRKIALGGRYSREFFNRYGDLRHIRRLRFWPLNKVLMEKYEFGEQDANDMADFLAPILDFVPEKRPTAAQLLTHPWINAGPLTCEPRSQPEPTQPSVDGVSEKQKKEKEERDAMAVGIGNIAIDGAAKVGKDSPAGSKVGKAVVTSSR</sequence>
<feature type="compositionally biased region" description="Polar residues" evidence="9">
    <location>
        <begin position="92"/>
        <end position="104"/>
    </location>
</feature>
<feature type="domain" description="Protein kinase" evidence="10">
    <location>
        <begin position="1"/>
        <end position="356"/>
    </location>
</feature>
<dbReference type="Pfam" id="PF00069">
    <property type="entry name" value="Pkinase"/>
    <property type="match status" value="1"/>
</dbReference>
<dbReference type="SMART" id="SM00220">
    <property type="entry name" value="S_TKc"/>
    <property type="match status" value="1"/>
</dbReference>
<gene>
    <name evidence="11" type="ORF">CB5_LOCUS29509</name>
</gene>
<keyword evidence="3" id="KW-0808">Transferase</keyword>
<dbReference type="InterPro" id="IPR011009">
    <property type="entry name" value="Kinase-like_dom_sf"/>
</dbReference>
<dbReference type="InterPro" id="IPR051334">
    <property type="entry name" value="SRPK"/>
</dbReference>
<dbReference type="GO" id="GO:0004674">
    <property type="term" value="F:protein serine/threonine kinase activity"/>
    <property type="evidence" value="ECO:0007669"/>
    <property type="project" value="UniProtKB-KW"/>
</dbReference>
<evidence type="ECO:0000256" key="3">
    <source>
        <dbReference type="ARBA" id="ARBA00022679"/>
    </source>
</evidence>
<evidence type="ECO:0000256" key="2">
    <source>
        <dbReference type="ARBA" id="ARBA00022527"/>
    </source>
</evidence>
<protein>
    <recommendedName>
        <fullName evidence="1">non-specific serine/threonine protein kinase</fullName>
        <ecNumber evidence="1">2.7.11.1</ecNumber>
    </recommendedName>
</protein>
<evidence type="ECO:0000256" key="9">
    <source>
        <dbReference type="SAM" id="MobiDB-lite"/>
    </source>
</evidence>
<dbReference type="Gene3D" id="1.10.510.10">
    <property type="entry name" value="Transferase(Phosphotransferase) domain 1"/>
    <property type="match status" value="1"/>
</dbReference>
<dbReference type="GO" id="GO:0000245">
    <property type="term" value="P:spliceosomal complex assembly"/>
    <property type="evidence" value="ECO:0007669"/>
    <property type="project" value="TreeGrafter"/>
</dbReference>
<evidence type="ECO:0000256" key="4">
    <source>
        <dbReference type="ARBA" id="ARBA00022741"/>
    </source>
</evidence>
<comment type="catalytic activity">
    <reaction evidence="7">
        <text>L-threonyl-[protein] + ATP = O-phospho-L-threonyl-[protein] + ADP + H(+)</text>
        <dbReference type="Rhea" id="RHEA:46608"/>
        <dbReference type="Rhea" id="RHEA-COMP:11060"/>
        <dbReference type="Rhea" id="RHEA-COMP:11605"/>
        <dbReference type="ChEBI" id="CHEBI:15378"/>
        <dbReference type="ChEBI" id="CHEBI:30013"/>
        <dbReference type="ChEBI" id="CHEBI:30616"/>
        <dbReference type="ChEBI" id="CHEBI:61977"/>
        <dbReference type="ChEBI" id="CHEBI:456216"/>
        <dbReference type="EC" id="2.7.11.1"/>
    </reaction>
</comment>
<name>A0A6V7QTN3_ANACO</name>
<evidence type="ECO:0000256" key="8">
    <source>
        <dbReference type="ARBA" id="ARBA00048679"/>
    </source>
</evidence>
<dbReference type="InterPro" id="IPR000719">
    <property type="entry name" value="Prot_kinase_dom"/>
</dbReference>
<feature type="compositionally biased region" description="Basic residues" evidence="9">
    <location>
        <begin position="76"/>
        <end position="87"/>
    </location>
</feature>
<evidence type="ECO:0000313" key="11">
    <source>
        <dbReference type="EMBL" id="CAD1846298.1"/>
    </source>
</evidence>
<dbReference type="EMBL" id="CAJEUB010000013">
    <property type="protein sequence ID" value="CAD1846298.1"/>
    <property type="molecule type" value="Genomic_DNA"/>
</dbReference>
<keyword evidence="2" id="KW-0723">Serine/threonine-protein kinase</keyword>
<dbReference type="SUPFAM" id="SSF56112">
    <property type="entry name" value="Protein kinase-like (PK-like)"/>
    <property type="match status" value="1"/>
</dbReference>
<dbReference type="GO" id="GO:0005524">
    <property type="term" value="F:ATP binding"/>
    <property type="evidence" value="ECO:0007669"/>
    <property type="project" value="UniProtKB-KW"/>
</dbReference>
<reference evidence="11" key="1">
    <citation type="submission" date="2020-07" db="EMBL/GenBank/DDBJ databases">
        <authorList>
            <person name="Lin J."/>
        </authorList>
    </citation>
    <scope>NUCLEOTIDE SEQUENCE</scope>
</reference>
<dbReference type="PROSITE" id="PS50011">
    <property type="entry name" value="PROTEIN_KINASE_DOM"/>
    <property type="match status" value="1"/>
</dbReference>
<feature type="region of interest" description="Disordered" evidence="9">
    <location>
        <begin position="361"/>
        <end position="391"/>
    </location>
</feature>
<feature type="compositionally biased region" description="Basic and acidic residues" evidence="9">
    <location>
        <begin position="379"/>
        <end position="391"/>
    </location>
</feature>
<keyword evidence="6" id="KW-0067">ATP-binding</keyword>
<dbReference type="PROSITE" id="PS00108">
    <property type="entry name" value="PROTEIN_KINASE_ST"/>
    <property type="match status" value="1"/>
</dbReference>
<evidence type="ECO:0000259" key="10">
    <source>
        <dbReference type="PROSITE" id="PS50011"/>
    </source>
</evidence>
<organism evidence="11">
    <name type="scientific">Ananas comosus var. bracteatus</name>
    <name type="common">red pineapple</name>
    <dbReference type="NCBI Taxonomy" id="296719"/>
    <lineage>
        <taxon>Eukaryota</taxon>
        <taxon>Viridiplantae</taxon>
        <taxon>Streptophyta</taxon>
        <taxon>Embryophyta</taxon>
        <taxon>Tracheophyta</taxon>
        <taxon>Spermatophyta</taxon>
        <taxon>Magnoliopsida</taxon>
        <taxon>Liliopsida</taxon>
        <taxon>Poales</taxon>
        <taxon>Bromeliaceae</taxon>
        <taxon>Bromelioideae</taxon>
        <taxon>Ananas</taxon>
    </lineage>
</organism>
<dbReference type="EC" id="2.7.11.1" evidence="1"/>
<dbReference type="PANTHER" id="PTHR47634">
    <property type="entry name" value="PROTEIN KINASE DOMAIN-CONTAINING PROTEIN-RELATED"/>
    <property type="match status" value="1"/>
</dbReference>
<dbReference type="PANTHER" id="PTHR47634:SF9">
    <property type="entry name" value="PROTEIN KINASE DOMAIN-CONTAINING PROTEIN-RELATED"/>
    <property type="match status" value="1"/>
</dbReference>
<evidence type="ECO:0000256" key="6">
    <source>
        <dbReference type="ARBA" id="ARBA00022840"/>
    </source>
</evidence>
<feature type="compositionally biased region" description="Polar residues" evidence="9">
    <location>
        <begin position="63"/>
        <end position="74"/>
    </location>
</feature>
<dbReference type="GO" id="GO:0050684">
    <property type="term" value="P:regulation of mRNA processing"/>
    <property type="evidence" value="ECO:0007669"/>
    <property type="project" value="TreeGrafter"/>
</dbReference>
<dbReference type="InterPro" id="IPR008271">
    <property type="entry name" value="Ser/Thr_kinase_AS"/>
</dbReference>
<evidence type="ECO:0000256" key="1">
    <source>
        <dbReference type="ARBA" id="ARBA00012513"/>
    </source>
</evidence>
<evidence type="ECO:0000256" key="7">
    <source>
        <dbReference type="ARBA" id="ARBA00047899"/>
    </source>
</evidence>
<proteinExistence type="predicted"/>
<keyword evidence="5" id="KW-0418">Kinase</keyword>